<sequence length="254" mass="29575">MTFQYEPLGQNQIRLLKRVSRDKESASFKLIHVSILSKPKYTALSYTWNNLLESSRTITVNGRDFPVRANLHDALKQMLESGLVRRYLWVDAICINQGEDQDATDERSLQVSRMAEIYDQATEIVVWLGKPENHMNNRLACQMLAQFERHYYEVANRAAPIWERITPCLNSRLPDVAKRRAMFIQSLFPFTDRAIFDEPGTTIHNAWLGVAAIFSSRWWTRTWVYQESTVPERRTAFSVGTWTIKPGKSRVKFL</sequence>
<evidence type="ECO:0000313" key="3">
    <source>
        <dbReference type="Proteomes" id="UP001265746"/>
    </source>
</evidence>
<feature type="domain" description="Heterokaryon incompatibility" evidence="1">
    <location>
        <begin position="41"/>
        <end position="227"/>
    </location>
</feature>
<dbReference type="EMBL" id="JAUJFL010000002">
    <property type="protein sequence ID" value="KAK2610547.1"/>
    <property type="molecule type" value="Genomic_DNA"/>
</dbReference>
<dbReference type="PANTHER" id="PTHR24148">
    <property type="entry name" value="ANKYRIN REPEAT DOMAIN-CONTAINING PROTEIN 39 HOMOLOG-RELATED"/>
    <property type="match status" value="1"/>
</dbReference>
<accession>A0AAD9SK07</accession>
<proteinExistence type="predicted"/>
<dbReference type="InterPro" id="IPR052895">
    <property type="entry name" value="HetReg/Transcr_Mod"/>
</dbReference>
<reference evidence="2" key="1">
    <citation type="submission" date="2023-06" db="EMBL/GenBank/DDBJ databases">
        <authorList>
            <person name="Noh H."/>
        </authorList>
    </citation>
    <scope>NUCLEOTIDE SEQUENCE</scope>
    <source>
        <strain evidence="2">DUCC20226</strain>
    </source>
</reference>
<comment type="caution">
    <text evidence="2">The sequence shown here is derived from an EMBL/GenBank/DDBJ whole genome shotgun (WGS) entry which is preliminary data.</text>
</comment>
<name>A0AAD9SK07_PHOAM</name>
<dbReference type="InterPro" id="IPR010730">
    <property type="entry name" value="HET"/>
</dbReference>
<evidence type="ECO:0000259" key="1">
    <source>
        <dbReference type="Pfam" id="PF06985"/>
    </source>
</evidence>
<keyword evidence="3" id="KW-1185">Reference proteome</keyword>
<dbReference type="Pfam" id="PF06985">
    <property type="entry name" value="HET"/>
    <property type="match status" value="1"/>
</dbReference>
<evidence type="ECO:0000313" key="2">
    <source>
        <dbReference type="EMBL" id="KAK2610547.1"/>
    </source>
</evidence>
<gene>
    <name evidence="2" type="ORF">N8I77_003967</name>
</gene>
<dbReference type="AlphaFoldDB" id="A0AAD9SK07"/>
<organism evidence="2 3">
    <name type="scientific">Phomopsis amygdali</name>
    <name type="common">Fusicoccum amygdali</name>
    <dbReference type="NCBI Taxonomy" id="1214568"/>
    <lineage>
        <taxon>Eukaryota</taxon>
        <taxon>Fungi</taxon>
        <taxon>Dikarya</taxon>
        <taxon>Ascomycota</taxon>
        <taxon>Pezizomycotina</taxon>
        <taxon>Sordariomycetes</taxon>
        <taxon>Sordariomycetidae</taxon>
        <taxon>Diaporthales</taxon>
        <taxon>Diaporthaceae</taxon>
        <taxon>Diaporthe</taxon>
    </lineage>
</organism>
<protein>
    <recommendedName>
        <fullName evidence="1">Heterokaryon incompatibility domain-containing protein</fullName>
    </recommendedName>
</protein>
<dbReference type="PANTHER" id="PTHR24148:SF73">
    <property type="entry name" value="HET DOMAIN PROTEIN (AFU_ORTHOLOGUE AFUA_8G01020)"/>
    <property type="match status" value="1"/>
</dbReference>
<dbReference type="Proteomes" id="UP001265746">
    <property type="component" value="Unassembled WGS sequence"/>
</dbReference>